<organism evidence="8 9">
    <name type="scientific">Trujillonella endophytica</name>
    <dbReference type="NCBI Taxonomy" id="673521"/>
    <lineage>
        <taxon>Bacteria</taxon>
        <taxon>Bacillati</taxon>
        <taxon>Actinomycetota</taxon>
        <taxon>Actinomycetes</taxon>
        <taxon>Geodermatophilales</taxon>
        <taxon>Geodermatophilaceae</taxon>
        <taxon>Trujillonella</taxon>
    </lineage>
</organism>
<dbReference type="OrthoDB" id="7375466at2"/>
<feature type="transmembrane region" description="Helical" evidence="6">
    <location>
        <begin position="120"/>
        <end position="138"/>
    </location>
</feature>
<feature type="transmembrane region" description="Helical" evidence="6">
    <location>
        <begin position="446"/>
        <end position="467"/>
    </location>
</feature>
<feature type="transmembrane region" description="Helical" evidence="6">
    <location>
        <begin position="275"/>
        <end position="299"/>
    </location>
</feature>
<dbReference type="GO" id="GO:0005886">
    <property type="term" value="C:plasma membrane"/>
    <property type="evidence" value="ECO:0007669"/>
    <property type="project" value="UniProtKB-SubCell"/>
</dbReference>
<accession>A0A1H8SF97</accession>
<evidence type="ECO:0000313" key="9">
    <source>
        <dbReference type="Proteomes" id="UP000198960"/>
    </source>
</evidence>
<protein>
    <submittedName>
        <fullName evidence="8">Major Facilitator Superfamily protein</fullName>
    </submittedName>
</protein>
<reference evidence="9" key="1">
    <citation type="submission" date="2016-10" db="EMBL/GenBank/DDBJ databases">
        <authorList>
            <person name="Varghese N."/>
            <person name="Submissions S."/>
        </authorList>
    </citation>
    <scope>NUCLEOTIDE SEQUENCE [LARGE SCALE GENOMIC DNA]</scope>
    <source>
        <strain evidence="9">DSM 45413</strain>
    </source>
</reference>
<dbReference type="InterPro" id="IPR011701">
    <property type="entry name" value="MFS"/>
</dbReference>
<sequence length="474" mass="47993">MTTKTLAPPTGTVEPPARTWPWLLFVGIGALVVSLASSLLIPVLATLPAELDTSADTVQWLLTSTLLVSAVAVPLFGRLGDMFGTRRMLLVALGTLVVGSLVTATSTNVAVLIAGRAIQGLSSAAVPLGIGLLSALLPRERAGGAIALISAMLGVGGALGLPFAGIIAEHFDFHALFWITGAAAVVAFVGILVVVPESPVRTGGRVDLVGGGLLAATLVSLLLPLAEGSDWGWGSARTIGLLALAVVLLGVFGWSQTRIAQPLVDLATLRRGPMVLTNVATLFFGFALFASLIGTASYVQAPESSGYGFGSSIIVGGLAMLPGGLCMLVFAPISARLIARRGPSRVLALGGVIVALGWVARIVFTGSLTQVILGATVVGIGTSIGYAAMPSLINRFTPRGEIAAANGLNMLIRSVGSSLASAIGGSLLAAITISVGAYAVPSLTAYRILFVICAVAALLAATAALFIPDGTDED</sequence>
<feature type="transmembrane region" description="Helical" evidence="6">
    <location>
        <begin position="311"/>
        <end position="334"/>
    </location>
</feature>
<dbReference type="InterPro" id="IPR020846">
    <property type="entry name" value="MFS_dom"/>
</dbReference>
<dbReference type="EMBL" id="FOEE01000004">
    <property type="protein sequence ID" value="SEO77227.1"/>
    <property type="molecule type" value="Genomic_DNA"/>
</dbReference>
<evidence type="ECO:0000256" key="3">
    <source>
        <dbReference type="ARBA" id="ARBA00022692"/>
    </source>
</evidence>
<gene>
    <name evidence="8" type="ORF">SAMN05660991_01657</name>
</gene>
<keyword evidence="4 6" id="KW-1133">Transmembrane helix</keyword>
<feature type="domain" description="Major facilitator superfamily (MFS) profile" evidence="7">
    <location>
        <begin position="22"/>
        <end position="472"/>
    </location>
</feature>
<feature type="transmembrane region" description="Helical" evidence="6">
    <location>
        <begin position="231"/>
        <end position="254"/>
    </location>
</feature>
<dbReference type="Gene3D" id="1.20.1250.20">
    <property type="entry name" value="MFS general substrate transporter like domains"/>
    <property type="match status" value="1"/>
</dbReference>
<feature type="transmembrane region" description="Helical" evidence="6">
    <location>
        <begin position="370"/>
        <end position="389"/>
    </location>
</feature>
<evidence type="ECO:0000256" key="1">
    <source>
        <dbReference type="ARBA" id="ARBA00004651"/>
    </source>
</evidence>
<proteinExistence type="predicted"/>
<feature type="transmembrane region" description="Helical" evidence="6">
    <location>
        <begin position="57"/>
        <end position="77"/>
    </location>
</feature>
<keyword evidence="5 6" id="KW-0472">Membrane</keyword>
<dbReference type="AlphaFoldDB" id="A0A1H8SF97"/>
<evidence type="ECO:0000259" key="7">
    <source>
        <dbReference type="PROSITE" id="PS50850"/>
    </source>
</evidence>
<dbReference type="GO" id="GO:0022857">
    <property type="term" value="F:transmembrane transporter activity"/>
    <property type="evidence" value="ECO:0007669"/>
    <property type="project" value="InterPro"/>
</dbReference>
<feature type="transmembrane region" description="Helical" evidence="6">
    <location>
        <begin position="89"/>
        <end position="114"/>
    </location>
</feature>
<evidence type="ECO:0000256" key="4">
    <source>
        <dbReference type="ARBA" id="ARBA00022989"/>
    </source>
</evidence>
<dbReference type="PROSITE" id="PS50850">
    <property type="entry name" value="MFS"/>
    <property type="match status" value="1"/>
</dbReference>
<feature type="transmembrane region" description="Helical" evidence="6">
    <location>
        <begin position="419"/>
        <end position="440"/>
    </location>
</feature>
<keyword evidence="3 6" id="KW-0812">Transmembrane</keyword>
<feature type="transmembrane region" description="Helical" evidence="6">
    <location>
        <begin position="206"/>
        <end position="225"/>
    </location>
</feature>
<dbReference type="PANTHER" id="PTHR42718">
    <property type="entry name" value="MAJOR FACILITATOR SUPERFAMILY MULTIDRUG TRANSPORTER MFSC"/>
    <property type="match status" value="1"/>
</dbReference>
<evidence type="ECO:0000313" key="8">
    <source>
        <dbReference type="EMBL" id="SEO77227.1"/>
    </source>
</evidence>
<feature type="transmembrane region" description="Helical" evidence="6">
    <location>
        <begin position="20"/>
        <end position="45"/>
    </location>
</feature>
<comment type="subcellular location">
    <subcellularLocation>
        <location evidence="1">Cell membrane</location>
        <topology evidence="1">Multi-pass membrane protein</topology>
    </subcellularLocation>
</comment>
<dbReference type="InterPro" id="IPR036259">
    <property type="entry name" value="MFS_trans_sf"/>
</dbReference>
<dbReference type="SUPFAM" id="SSF103473">
    <property type="entry name" value="MFS general substrate transporter"/>
    <property type="match status" value="1"/>
</dbReference>
<evidence type="ECO:0000256" key="2">
    <source>
        <dbReference type="ARBA" id="ARBA00022448"/>
    </source>
</evidence>
<feature type="transmembrane region" description="Helical" evidence="6">
    <location>
        <begin position="346"/>
        <end position="364"/>
    </location>
</feature>
<feature type="transmembrane region" description="Helical" evidence="6">
    <location>
        <begin position="173"/>
        <end position="194"/>
    </location>
</feature>
<keyword evidence="9" id="KW-1185">Reference proteome</keyword>
<dbReference type="Pfam" id="PF07690">
    <property type="entry name" value="MFS_1"/>
    <property type="match status" value="1"/>
</dbReference>
<evidence type="ECO:0000256" key="6">
    <source>
        <dbReference type="SAM" id="Phobius"/>
    </source>
</evidence>
<evidence type="ECO:0000256" key="5">
    <source>
        <dbReference type="ARBA" id="ARBA00023136"/>
    </source>
</evidence>
<name>A0A1H8SF97_9ACTN</name>
<dbReference type="RefSeq" id="WP_091942009.1">
    <property type="nucleotide sequence ID" value="NZ_FOEE01000004.1"/>
</dbReference>
<feature type="transmembrane region" description="Helical" evidence="6">
    <location>
        <begin position="145"/>
        <end position="167"/>
    </location>
</feature>
<keyword evidence="2" id="KW-0813">Transport</keyword>
<dbReference type="STRING" id="673521.SAMN05660991_01657"/>
<dbReference type="CDD" id="cd17504">
    <property type="entry name" value="MFS_MMR_MDR_like"/>
    <property type="match status" value="1"/>
</dbReference>
<dbReference type="PANTHER" id="PTHR42718:SF9">
    <property type="entry name" value="MAJOR FACILITATOR SUPERFAMILY MULTIDRUG TRANSPORTER MFSC"/>
    <property type="match status" value="1"/>
</dbReference>
<dbReference type="Proteomes" id="UP000198960">
    <property type="component" value="Unassembled WGS sequence"/>
</dbReference>